<dbReference type="Proteomes" id="UP000034201">
    <property type="component" value="Unassembled WGS sequence"/>
</dbReference>
<dbReference type="InterPro" id="IPR007029">
    <property type="entry name" value="YHS_dom"/>
</dbReference>
<evidence type="ECO:0000313" key="2">
    <source>
        <dbReference type="EMBL" id="KKW20569.1"/>
    </source>
</evidence>
<evidence type="ECO:0000313" key="3">
    <source>
        <dbReference type="Proteomes" id="UP000034201"/>
    </source>
</evidence>
<dbReference type="AlphaFoldDB" id="A0A0G1ZMC1"/>
<evidence type="ECO:0000259" key="1">
    <source>
        <dbReference type="SMART" id="SM00746"/>
    </source>
</evidence>
<dbReference type="EMBL" id="LCQQ01000029">
    <property type="protein sequence ID" value="KKW20569.1"/>
    <property type="molecule type" value="Genomic_DNA"/>
</dbReference>
<dbReference type="InterPro" id="IPR012348">
    <property type="entry name" value="RNR-like"/>
</dbReference>
<gene>
    <name evidence="2" type="ORF">UY61_C0029G0007</name>
</gene>
<organism evidence="2 3">
    <name type="scientific">Candidatus Adlerbacteria bacterium GW2011_GWC1_50_9</name>
    <dbReference type="NCBI Taxonomy" id="1618608"/>
    <lineage>
        <taxon>Bacteria</taxon>
        <taxon>Candidatus Adleribacteriota</taxon>
    </lineage>
</organism>
<dbReference type="InterPro" id="IPR011017">
    <property type="entry name" value="TRASH_dom"/>
</dbReference>
<comment type="caution">
    <text evidence="2">The sequence shown here is derived from an EMBL/GenBank/DDBJ whole genome shotgun (WGS) entry which is preliminary data.</text>
</comment>
<protein>
    <recommendedName>
        <fullName evidence="1">TRASH domain-containing protein</fullName>
    </recommendedName>
</protein>
<dbReference type="GO" id="GO:0016491">
    <property type="term" value="F:oxidoreductase activity"/>
    <property type="evidence" value="ECO:0007669"/>
    <property type="project" value="InterPro"/>
</dbReference>
<proteinExistence type="predicted"/>
<dbReference type="InterPro" id="IPR009078">
    <property type="entry name" value="Ferritin-like_SF"/>
</dbReference>
<dbReference type="Pfam" id="PF04945">
    <property type="entry name" value="YHS"/>
    <property type="match status" value="1"/>
</dbReference>
<reference evidence="2 3" key="1">
    <citation type="journal article" date="2015" name="Nature">
        <title>rRNA introns, odd ribosomes, and small enigmatic genomes across a large radiation of phyla.</title>
        <authorList>
            <person name="Brown C.T."/>
            <person name="Hug L.A."/>
            <person name="Thomas B.C."/>
            <person name="Sharon I."/>
            <person name="Castelle C.J."/>
            <person name="Singh A."/>
            <person name="Wilkins M.J."/>
            <person name="Williams K.H."/>
            <person name="Banfield J.F."/>
        </authorList>
    </citation>
    <scope>NUCLEOTIDE SEQUENCE [LARGE SCALE GENOMIC DNA]</scope>
</reference>
<name>A0A0G1ZMC1_9BACT</name>
<dbReference type="SMART" id="SM00746">
    <property type="entry name" value="TRASH"/>
    <property type="match status" value="1"/>
</dbReference>
<feature type="domain" description="TRASH" evidence="1">
    <location>
        <begin position="45"/>
        <end position="80"/>
    </location>
</feature>
<dbReference type="SUPFAM" id="SSF47240">
    <property type="entry name" value="Ferritin-like"/>
    <property type="match status" value="1"/>
</dbReference>
<sequence length="86" mass="9813">MVLRLDAQFEFDEGIADSDRNKKNNMFDSFFKKVKEGLQQESLDDPVCGMQARGGITQAYNGKTYSFCSEHCREQFEKSPEAYGAK</sequence>
<dbReference type="Gene3D" id="1.10.620.20">
    <property type="entry name" value="Ribonucleotide Reductase, subunit A"/>
    <property type="match status" value="1"/>
</dbReference>
<accession>A0A0G1ZMC1</accession>